<dbReference type="EMBL" id="JBHSPR010000001">
    <property type="protein sequence ID" value="MFC6015200.1"/>
    <property type="molecule type" value="Genomic_DNA"/>
</dbReference>
<proteinExistence type="inferred from homology"/>
<evidence type="ECO:0000256" key="2">
    <source>
        <dbReference type="ARBA" id="ARBA00005582"/>
    </source>
</evidence>
<feature type="domain" description="Nudix hydrolase" evidence="6">
    <location>
        <begin position="4"/>
        <end position="151"/>
    </location>
</feature>
<dbReference type="Proteomes" id="UP001596203">
    <property type="component" value="Unassembled WGS sequence"/>
</dbReference>
<gene>
    <name evidence="7" type="ORF">ACFP2T_03200</name>
</gene>
<dbReference type="InterPro" id="IPR020084">
    <property type="entry name" value="NUDIX_hydrolase_CS"/>
</dbReference>
<name>A0ABW1K160_9ACTN</name>
<keyword evidence="4" id="KW-0460">Magnesium</keyword>
<dbReference type="PANTHER" id="PTHR43046">
    <property type="entry name" value="GDP-MANNOSE MANNOSYL HYDROLASE"/>
    <property type="match status" value="1"/>
</dbReference>
<organism evidence="7 8">
    <name type="scientific">Plantactinospora solaniradicis</name>
    <dbReference type="NCBI Taxonomy" id="1723736"/>
    <lineage>
        <taxon>Bacteria</taxon>
        <taxon>Bacillati</taxon>
        <taxon>Actinomycetota</taxon>
        <taxon>Actinomycetes</taxon>
        <taxon>Micromonosporales</taxon>
        <taxon>Micromonosporaceae</taxon>
        <taxon>Plantactinospora</taxon>
    </lineage>
</organism>
<comment type="caution">
    <text evidence="7">The sequence shown here is derived from an EMBL/GenBank/DDBJ whole genome shotgun (WGS) entry which is preliminary data.</text>
</comment>
<evidence type="ECO:0000256" key="5">
    <source>
        <dbReference type="RuleBase" id="RU003476"/>
    </source>
</evidence>
<evidence type="ECO:0000256" key="3">
    <source>
        <dbReference type="ARBA" id="ARBA00022801"/>
    </source>
</evidence>
<sequence length="164" mass="18753">MNVIERSVVRVVVLDALSHVLLFHTKDPTYPELGTWWELPGGGIEPGETYREAAVRELAEETGIAITPEQVGAPTWRRRATFRYRGERLINNEVVVVVRLSTPEPPVDGAARVEFEDEDYFDYRWYPMAEIVGSTGRFYPGRLPELLGPFLDGEEIDEPFEQWS</sequence>
<keyword evidence="8" id="KW-1185">Reference proteome</keyword>
<dbReference type="PANTHER" id="PTHR43046:SF12">
    <property type="entry name" value="GDP-MANNOSE MANNOSYL HYDROLASE"/>
    <property type="match status" value="1"/>
</dbReference>
<comment type="similarity">
    <text evidence="2 5">Belongs to the Nudix hydrolase family.</text>
</comment>
<reference evidence="8" key="1">
    <citation type="journal article" date="2019" name="Int. J. Syst. Evol. Microbiol.">
        <title>The Global Catalogue of Microorganisms (GCM) 10K type strain sequencing project: providing services to taxonomists for standard genome sequencing and annotation.</title>
        <authorList>
            <consortium name="The Broad Institute Genomics Platform"/>
            <consortium name="The Broad Institute Genome Sequencing Center for Infectious Disease"/>
            <person name="Wu L."/>
            <person name="Ma J."/>
        </authorList>
    </citation>
    <scope>NUCLEOTIDE SEQUENCE [LARGE SCALE GENOMIC DNA]</scope>
    <source>
        <strain evidence="8">ZS-35-S2</strain>
    </source>
</reference>
<dbReference type="RefSeq" id="WP_377417009.1">
    <property type="nucleotide sequence ID" value="NZ_JBHSPR010000001.1"/>
</dbReference>
<dbReference type="PRINTS" id="PR00502">
    <property type="entry name" value="NUDIXFAMILY"/>
</dbReference>
<dbReference type="Pfam" id="PF00293">
    <property type="entry name" value="NUDIX"/>
    <property type="match status" value="1"/>
</dbReference>
<dbReference type="Gene3D" id="3.90.79.10">
    <property type="entry name" value="Nucleoside Triphosphate Pyrophosphohydrolase"/>
    <property type="match status" value="1"/>
</dbReference>
<evidence type="ECO:0000259" key="6">
    <source>
        <dbReference type="PROSITE" id="PS51462"/>
    </source>
</evidence>
<dbReference type="InterPro" id="IPR015797">
    <property type="entry name" value="NUDIX_hydrolase-like_dom_sf"/>
</dbReference>
<evidence type="ECO:0000256" key="4">
    <source>
        <dbReference type="ARBA" id="ARBA00022842"/>
    </source>
</evidence>
<accession>A0ABW1K160</accession>
<evidence type="ECO:0000256" key="1">
    <source>
        <dbReference type="ARBA" id="ARBA00001946"/>
    </source>
</evidence>
<dbReference type="InterPro" id="IPR000086">
    <property type="entry name" value="NUDIX_hydrolase_dom"/>
</dbReference>
<dbReference type="SUPFAM" id="SSF55811">
    <property type="entry name" value="Nudix"/>
    <property type="match status" value="1"/>
</dbReference>
<protein>
    <submittedName>
        <fullName evidence="7">NUDIX hydrolase</fullName>
    </submittedName>
</protein>
<dbReference type="GO" id="GO:0016787">
    <property type="term" value="F:hydrolase activity"/>
    <property type="evidence" value="ECO:0007669"/>
    <property type="project" value="UniProtKB-KW"/>
</dbReference>
<evidence type="ECO:0000313" key="7">
    <source>
        <dbReference type="EMBL" id="MFC6015200.1"/>
    </source>
</evidence>
<comment type="cofactor">
    <cofactor evidence="1">
        <name>Mg(2+)</name>
        <dbReference type="ChEBI" id="CHEBI:18420"/>
    </cofactor>
</comment>
<dbReference type="PROSITE" id="PS00893">
    <property type="entry name" value="NUDIX_BOX"/>
    <property type="match status" value="1"/>
</dbReference>
<dbReference type="InterPro" id="IPR020476">
    <property type="entry name" value="Nudix_hydrolase"/>
</dbReference>
<evidence type="ECO:0000313" key="8">
    <source>
        <dbReference type="Proteomes" id="UP001596203"/>
    </source>
</evidence>
<dbReference type="PROSITE" id="PS51462">
    <property type="entry name" value="NUDIX"/>
    <property type="match status" value="1"/>
</dbReference>
<dbReference type="CDD" id="cd04685">
    <property type="entry name" value="NUDIX_Hydrolase"/>
    <property type="match status" value="1"/>
</dbReference>
<keyword evidence="3 5" id="KW-0378">Hydrolase</keyword>